<dbReference type="GO" id="GO:0019843">
    <property type="term" value="F:rRNA binding"/>
    <property type="evidence" value="ECO:0007669"/>
    <property type="project" value="UniProtKB-UniRule"/>
</dbReference>
<protein>
    <recommendedName>
        <fullName evidence="4">Large ribosomal subunit protein uL23</fullName>
    </recommendedName>
</protein>
<dbReference type="GO" id="GO:1990904">
    <property type="term" value="C:ribonucleoprotein complex"/>
    <property type="evidence" value="ECO:0007669"/>
    <property type="project" value="UniProtKB-KW"/>
</dbReference>
<comment type="subunit">
    <text evidence="4">Part of the 50S ribosomal subunit. Contacts protein L29, and trigger factor when it is bound to the ribosome.</text>
</comment>
<organism evidence="5 6">
    <name type="scientific">Candidatus Nomurabacteria bacterium RIFCSPHIGHO2_01_FULL_40_20</name>
    <dbReference type="NCBI Taxonomy" id="1801738"/>
    <lineage>
        <taxon>Bacteria</taxon>
        <taxon>Candidatus Nomuraibacteriota</taxon>
    </lineage>
</organism>
<dbReference type="GO" id="GO:0005840">
    <property type="term" value="C:ribosome"/>
    <property type="evidence" value="ECO:0007669"/>
    <property type="project" value="UniProtKB-KW"/>
</dbReference>
<evidence type="ECO:0000313" key="5">
    <source>
        <dbReference type="EMBL" id="OGI64217.1"/>
    </source>
</evidence>
<dbReference type="SUPFAM" id="SSF54189">
    <property type="entry name" value="Ribosomal proteins S24e, L23 and L15e"/>
    <property type="match status" value="1"/>
</dbReference>
<keyword evidence="4" id="KW-0699">rRNA-binding</keyword>
<dbReference type="GO" id="GO:0006412">
    <property type="term" value="P:translation"/>
    <property type="evidence" value="ECO:0007669"/>
    <property type="project" value="UniProtKB-UniRule"/>
</dbReference>
<evidence type="ECO:0000313" key="6">
    <source>
        <dbReference type="Proteomes" id="UP000178985"/>
    </source>
</evidence>
<dbReference type="Pfam" id="PF00276">
    <property type="entry name" value="Ribosomal_L23"/>
    <property type="match status" value="1"/>
</dbReference>
<dbReference type="EMBL" id="MFTO01000005">
    <property type="protein sequence ID" value="OGI64217.1"/>
    <property type="molecule type" value="Genomic_DNA"/>
</dbReference>
<comment type="caution">
    <text evidence="5">The sequence shown here is derived from an EMBL/GenBank/DDBJ whole genome shotgun (WGS) entry which is preliminary data.</text>
</comment>
<evidence type="ECO:0000256" key="3">
    <source>
        <dbReference type="ARBA" id="ARBA00023274"/>
    </source>
</evidence>
<keyword evidence="4" id="KW-0694">RNA-binding</keyword>
<dbReference type="GO" id="GO:0003735">
    <property type="term" value="F:structural constituent of ribosome"/>
    <property type="evidence" value="ECO:0007669"/>
    <property type="project" value="InterPro"/>
</dbReference>
<dbReference type="InterPro" id="IPR012677">
    <property type="entry name" value="Nucleotide-bd_a/b_plait_sf"/>
</dbReference>
<comment type="similarity">
    <text evidence="1 4">Belongs to the universal ribosomal protein uL23 family.</text>
</comment>
<dbReference type="Proteomes" id="UP000178985">
    <property type="component" value="Unassembled WGS sequence"/>
</dbReference>
<dbReference type="InterPro" id="IPR012678">
    <property type="entry name" value="Ribosomal_uL23/eL15/eS24_sf"/>
</dbReference>
<comment type="function">
    <text evidence="4">One of the early assembly proteins it binds 23S rRNA. One of the proteins that surrounds the polypeptide exit tunnel on the outside of the ribosome. Forms the main docking site for trigger factor binding to the ribosome.</text>
</comment>
<evidence type="ECO:0000256" key="1">
    <source>
        <dbReference type="ARBA" id="ARBA00006700"/>
    </source>
</evidence>
<dbReference type="Gene3D" id="3.30.70.330">
    <property type="match status" value="1"/>
</dbReference>
<dbReference type="HAMAP" id="MF_01369_B">
    <property type="entry name" value="Ribosomal_uL23_B"/>
    <property type="match status" value="1"/>
</dbReference>
<keyword evidence="3 4" id="KW-0687">Ribonucleoprotein</keyword>
<sequence length="92" mass="10569">MKPIIKILKNPRITEKASFHYEQNVYTFDVADSANKTEIKKAIFELYKVHPVKVNILAVPERRITLRGRQNQKGGGKKALVYLKAGDKIEFL</sequence>
<accession>A0A1F6V3G3</accession>
<gene>
    <name evidence="4" type="primary">rplW</name>
    <name evidence="5" type="ORF">A2733_03110</name>
</gene>
<keyword evidence="2 4" id="KW-0689">Ribosomal protein</keyword>
<dbReference type="PANTHER" id="PTHR11620">
    <property type="entry name" value="60S RIBOSOMAL PROTEIN L23A"/>
    <property type="match status" value="1"/>
</dbReference>
<reference evidence="5 6" key="1">
    <citation type="journal article" date="2016" name="Nat. Commun.">
        <title>Thousands of microbial genomes shed light on interconnected biogeochemical processes in an aquifer system.</title>
        <authorList>
            <person name="Anantharaman K."/>
            <person name="Brown C.T."/>
            <person name="Hug L.A."/>
            <person name="Sharon I."/>
            <person name="Castelle C.J."/>
            <person name="Probst A.J."/>
            <person name="Thomas B.C."/>
            <person name="Singh A."/>
            <person name="Wilkins M.J."/>
            <person name="Karaoz U."/>
            <person name="Brodie E.L."/>
            <person name="Williams K.H."/>
            <person name="Hubbard S.S."/>
            <person name="Banfield J.F."/>
        </authorList>
    </citation>
    <scope>NUCLEOTIDE SEQUENCE [LARGE SCALE GENOMIC DNA]</scope>
</reference>
<evidence type="ECO:0000256" key="4">
    <source>
        <dbReference type="HAMAP-Rule" id="MF_01369"/>
    </source>
</evidence>
<dbReference type="InterPro" id="IPR013025">
    <property type="entry name" value="Ribosomal_uL23-like"/>
</dbReference>
<name>A0A1F6V3G3_9BACT</name>
<evidence type="ECO:0000256" key="2">
    <source>
        <dbReference type="ARBA" id="ARBA00022980"/>
    </source>
</evidence>
<proteinExistence type="inferred from homology"/>
<dbReference type="AlphaFoldDB" id="A0A1F6V3G3"/>